<dbReference type="Pfam" id="PF22483">
    <property type="entry name" value="Mu-transpos_C_2"/>
    <property type="match status" value="1"/>
</dbReference>
<comment type="caution">
    <text evidence="2">The sequence shown here is derived from an EMBL/GenBank/DDBJ whole genome shotgun (WGS) entry which is preliminary data.</text>
</comment>
<dbReference type="GO" id="GO:0015074">
    <property type="term" value="P:DNA integration"/>
    <property type="evidence" value="ECO:0007669"/>
    <property type="project" value="InterPro"/>
</dbReference>
<dbReference type="InterPro" id="IPR001584">
    <property type="entry name" value="Integrase_cat-core"/>
</dbReference>
<dbReference type="PANTHER" id="PTHR35004">
    <property type="entry name" value="TRANSPOSASE RV3428C-RELATED"/>
    <property type="match status" value="1"/>
</dbReference>
<proteinExistence type="predicted"/>
<dbReference type="NCBIfam" id="NF033546">
    <property type="entry name" value="transpos_IS21"/>
    <property type="match status" value="1"/>
</dbReference>
<accession>A0AAW9R2K0</accession>
<feature type="domain" description="Integrase catalytic" evidence="1">
    <location>
        <begin position="130"/>
        <end position="311"/>
    </location>
</feature>
<dbReference type="InterPro" id="IPR054353">
    <property type="entry name" value="IstA-like_C"/>
</dbReference>
<keyword evidence="3" id="KW-1185">Reference proteome</keyword>
<dbReference type="EMBL" id="JBBDHC010000014">
    <property type="protein sequence ID" value="MEJ1250002.1"/>
    <property type="molecule type" value="Genomic_DNA"/>
</dbReference>
<dbReference type="RefSeq" id="WP_337335721.1">
    <property type="nucleotide sequence ID" value="NZ_JBBDHC010000014.1"/>
</dbReference>
<sequence>MKQDKLVTAVRLILTTSASNRQIGRDVDLAYNTIRRYRMLLEQHALTLDDVEALNESARQALFNRRGAAQGERRVPDWPHIHRELQRKGVTRTLLWLEYRDEDPDTSYELSRFNDLYRAWAGTQALSMRQQYDPGERGWVDFSGTLMSWVDPATGEQHRAEIFVAATGVAGLLFATAVPSQRVEHWVEAHCRWYHFAGGVPRITIPDNLKSAVTKAGSEPVLNPSYLAMAHHYGTVILPARSRRPKDKALAEGGVLVFLRWVIARLRNRVFHSLDELNTGIAECIDLINDRTMRRYRQSRRERFEQIDRPALLPLPERYEFSEWVGPVRVPPDYHVSIHGHYYSVPYRLVQQQIHARCTPNVIEIISHNARVASYARSEVIGGKTTDRAHMPDHHLAWADHTPERYLGWAQGIGHRALAVVQSLLEGARHPAAALNSCGNLQKTARTHGAERFELACGRALAIKSPTVKSVRSILQNGLERHERALAITPALPSHGNVRGPNYYANPEVAHAD</sequence>
<dbReference type="AlphaFoldDB" id="A0AAW9R2K0"/>
<gene>
    <name evidence="2" type="primary">istA</name>
    <name evidence="2" type="ORF">WB794_10000</name>
</gene>
<reference evidence="2 3" key="1">
    <citation type="journal article" date="2016" name="Antonie Van Leeuwenhoek">
        <title>Denitratimonas tolerans gen. nov., sp. nov., a denitrifying bacterium isolated from a bioreactor for tannery wastewater treatment.</title>
        <authorList>
            <person name="Han S.I."/>
            <person name="Kim J.O."/>
            <person name="Lee Y.R."/>
            <person name="Ekpeghere K.I."/>
            <person name="Koh S.C."/>
            <person name="Whang K.S."/>
        </authorList>
    </citation>
    <scope>NUCLEOTIDE SEQUENCE [LARGE SCALE GENOMIC DNA]</scope>
    <source>
        <strain evidence="2 3">KACC 17565</strain>
    </source>
</reference>
<evidence type="ECO:0000313" key="2">
    <source>
        <dbReference type="EMBL" id="MEJ1250002.1"/>
    </source>
</evidence>
<name>A0AAW9R2K0_9GAMM</name>
<organism evidence="2 3">
    <name type="scientific">Denitratimonas tolerans</name>
    <dbReference type="NCBI Taxonomy" id="1338420"/>
    <lineage>
        <taxon>Bacteria</taxon>
        <taxon>Pseudomonadati</taxon>
        <taxon>Pseudomonadota</taxon>
        <taxon>Gammaproteobacteria</taxon>
        <taxon>Lysobacterales</taxon>
        <taxon>Lysobacteraceae</taxon>
        <taxon>Denitratimonas</taxon>
    </lineage>
</organism>
<evidence type="ECO:0000313" key="3">
    <source>
        <dbReference type="Proteomes" id="UP001364472"/>
    </source>
</evidence>
<dbReference type="Proteomes" id="UP001364472">
    <property type="component" value="Unassembled WGS sequence"/>
</dbReference>
<dbReference type="PROSITE" id="PS50994">
    <property type="entry name" value="INTEGRASE"/>
    <property type="match status" value="1"/>
</dbReference>
<dbReference type="PANTHER" id="PTHR35004:SF8">
    <property type="entry name" value="TRANSPOSASE RV3428C-RELATED"/>
    <property type="match status" value="1"/>
</dbReference>
<protein>
    <submittedName>
        <fullName evidence="2">IS21 family transposase</fullName>
    </submittedName>
</protein>
<evidence type="ECO:0000259" key="1">
    <source>
        <dbReference type="PROSITE" id="PS50994"/>
    </source>
</evidence>